<reference evidence="1 2" key="1">
    <citation type="submission" date="2016-11" db="EMBL/GenBank/DDBJ databases">
        <authorList>
            <person name="Jaros S."/>
            <person name="Januszkiewicz K."/>
            <person name="Wedrychowicz H."/>
        </authorList>
    </citation>
    <scope>NUCLEOTIDE SEQUENCE [LARGE SCALE GENOMIC DNA]</scope>
    <source>
        <strain evidence="1 2">DSM 21074</strain>
    </source>
</reference>
<organism evidence="1 2">
    <name type="scientific">Hymenobacter daecheongensis DSM 21074</name>
    <dbReference type="NCBI Taxonomy" id="1121955"/>
    <lineage>
        <taxon>Bacteria</taxon>
        <taxon>Pseudomonadati</taxon>
        <taxon>Bacteroidota</taxon>
        <taxon>Cytophagia</taxon>
        <taxon>Cytophagales</taxon>
        <taxon>Hymenobacteraceae</taxon>
        <taxon>Hymenobacter</taxon>
    </lineage>
</organism>
<name>A0A1M6KJU2_9BACT</name>
<dbReference type="EMBL" id="FQYN01000008">
    <property type="protein sequence ID" value="SHJ59216.1"/>
    <property type="molecule type" value="Genomic_DNA"/>
</dbReference>
<sequence>MQNPDLRKSYEQYTLRRGPVHTARPFGLGAKRLALPGWLRWVPVLAGVGLLLGPSQAPAALPKAVLIIRQGGTYSGTYRSTDSRVPCISIETTEPVLLRGCLLAGPGDLIRATAGGAQLTVEGCQGYGTRPSLDQERHGRFLEVNSAQSVRVEHSYFEHTSGISVYLWAGNGSPDQTLTVRYNEAKNIDGRFRNGGGTFANFLDLNGVRGLANLEVAWNQVVNEPNNSLVEDNINFFNSGGTAASPARLHDNYIQGAYPFPATSASYSGSGITLDGDASSARATTAFVEGYDNQVVSTCAALNIAAGHDNHFHHNRLVTSGLLPQGLRLTANYAAIGLWNEYKQPDSVFYANRFTNNTIGFVHWGGETPFADRQDLSVGACSPCTGTIHLPNPITLQTEQAEETRWQQKLRRAGVAVGPARPLAGRAGVGAGLAH</sequence>
<accession>A0A1M6KJU2</accession>
<protein>
    <recommendedName>
        <fullName evidence="3">Right handed beta helix region</fullName>
    </recommendedName>
</protein>
<dbReference type="InterPro" id="IPR011050">
    <property type="entry name" value="Pectin_lyase_fold/virulence"/>
</dbReference>
<dbReference type="AlphaFoldDB" id="A0A1M6KJU2"/>
<dbReference type="SUPFAM" id="SSF51126">
    <property type="entry name" value="Pectin lyase-like"/>
    <property type="match status" value="1"/>
</dbReference>
<proteinExistence type="predicted"/>
<dbReference type="Proteomes" id="UP000184418">
    <property type="component" value="Unassembled WGS sequence"/>
</dbReference>
<dbReference type="OrthoDB" id="901313at2"/>
<dbReference type="STRING" id="1121955.SAMN02745146_3462"/>
<keyword evidence="2" id="KW-1185">Reference proteome</keyword>
<evidence type="ECO:0000313" key="1">
    <source>
        <dbReference type="EMBL" id="SHJ59216.1"/>
    </source>
</evidence>
<evidence type="ECO:0000313" key="2">
    <source>
        <dbReference type="Proteomes" id="UP000184418"/>
    </source>
</evidence>
<evidence type="ECO:0008006" key="3">
    <source>
        <dbReference type="Google" id="ProtNLM"/>
    </source>
</evidence>
<dbReference type="RefSeq" id="WP_073111522.1">
    <property type="nucleotide sequence ID" value="NZ_FQYN01000008.1"/>
</dbReference>
<gene>
    <name evidence="1" type="ORF">SAMN02745146_3462</name>
</gene>